<feature type="transmembrane region" description="Helical" evidence="7">
    <location>
        <begin position="117"/>
        <end position="135"/>
    </location>
</feature>
<keyword evidence="10" id="KW-1185">Reference proteome</keyword>
<accession>A0A2T3ITX4</accession>
<sequence length="342" mass="37319">MKSLTQLTFGAKEQIKLLADLERLLSQGMSPQEISEDFSMYGDSTEQSIGTDISDALEGGGNLSDGLVKWLPQIPMQAIKSGEISGDLPGACGAAQKMLSASSGSVGKLFKSLLEPFFTIVMTLAGIALLTQNLFPQLGDMVPRPRWPAISTMVESIGTHFYEFGLIYLVFVVLVPIIFVISAQIVTGKTRMVLDKLPFYKQYTMLASMQMLTSLGHLSGSGLSLDEAIDQVETTASKYLKWHALQISENITLSQGQGNMGELLTTGLLNARVVSRLKRINAKMRTDELLLMASDEHAVLFEEQTAKGIFIFQSIAKIIAYGLMFMTFGGLMLLILQITQGI</sequence>
<keyword evidence="6 7" id="KW-0472">Membrane</keyword>
<evidence type="ECO:0000259" key="8">
    <source>
        <dbReference type="Pfam" id="PF00482"/>
    </source>
</evidence>
<evidence type="ECO:0000256" key="6">
    <source>
        <dbReference type="ARBA" id="ARBA00023136"/>
    </source>
</evidence>
<organism evidence="9 10">
    <name type="scientific">Photobacterium lutimaris</name>
    <dbReference type="NCBI Taxonomy" id="388278"/>
    <lineage>
        <taxon>Bacteria</taxon>
        <taxon>Pseudomonadati</taxon>
        <taxon>Pseudomonadota</taxon>
        <taxon>Gammaproteobacteria</taxon>
        <taxon>Vibrionales</taxon>
        <taxon>Vibrionaceae</taxon>
        <taxon>Photobacterium</taxon>
    </lineage>
</organism>
<evidence type="ECO:0000256" key="4">
    <source>
        <dbReference type="ARBA" id="ARBA00022692"/>
    </source>
</evidence>
<dbReference type="Gene3D" id="1.20.81.30">
    <property type="entry name" value="Type II secretion system (T2SS), domain F"/>
    <property type="match status" value="1"/>
</dbReference>
<comment type="subcellular location">
    <subcellularLocation>
        <location evidence="1">Cell membrane</location>
        <topology evidence="1">Multi-pass membrane protein</topology>
    </subcellularLocation>
</comment>
<evidence type="ECO:0000256" key="1">
    <source>
        <dbReference type="ARBA" id="ARBA00004651"/>
    </source>
</evidence>
<dbReference type="PANTHER" id="PTHR30012">
    <property type="entry name" value="GENERAL SECRETION PATHWAY PROTEIN"/>
    <property type="match status" value="1"/>
</dbReference>
<comment type="caution">
    <text evidence="9">The sequence shown here is derived from an EMBL/GenBank/DDBJ whole genome shotgun (WGS) entry which is preliminary data.</text>
</comment>
<evidence type="ECO:0000313" key="10">
    <source>
        <dbReference type="Proteomes" id="UP000241222"/>
    </source>
</evidence>
<keyword evidence="5 7" id="KW-1133">Transmembrane helix</keyword>
<evidence type="ECO:0000256" key="7">
    <source>
        <dbReference type="SAM" id="Phobius"/>
    </source>
</evidence>
<keyword evidence="3" id="KW-1003">Cell membrane</keyword>
<evidence type="ECO:0000313" key="9">
    <source>
        <dbReference type="EMBL" id="PSU31810.1"/>
    </source>
</evidence>
<dbReference type="PANTHER" id="PTHR30012:SF0">
    <property type="entry name" value="TYPE II SECRETION SYSTEM PROTEIN F-RELATED"/>
    <property type="match status" value="1"/>
</dbReference>
<keyword evidence="4 7" id="KW-0812">Transmembrane</keyword>
<reference evidence="9 10" key="1">
    <citation type="submission" date="2018-03" db="EMBL/GenBank/DDBJ databases">
        <title>Whole genome sequencing of Histamine producing bacteria.</title>
        <authorList>
            <person name="Butler K."/>
        </authorList>
    </citation>
    <scope>NUCLEOTIDE SEQUENCE [LARGE SCALE GENOMIC DNA]</scope>
    <source>
        <strain evidence="9 10">JCM 13586</strain>
    </source>
</reference>
<dbReference type="Pfam" id="PF00482">
    <property type="entry name" value="T2SSF"/>
    <property type="match status" value="1"/>
</dbReference>
<proteinExistence type="inferred from homology"/>
<dbReference type="AlphaFoldDB" id="A0A2T3ITX4"/>
<feature type="domain" description="Type II secretion system protein GspF" evidence="8">
    <location>
        <begin position="23"/>
        <end position="130"/>
    </location>
</feature>
<dbReference type="InterPro" id="IPR042094">
    <property type="entry name" value="T2SS_GspF_sf"/>
</dbReference>
<comment type="similarity">
    <text evidence="2">Belongs to the GSP F family.</text>
</comment>
<dbReference type="InterPro" id="IPR018076">
    <property type="entry name" value="T2SS_GspF_dom"/>
</dbReference>
<dbReference type="GO" id="GO:0005886">
    <property type="term" value="C:plasma membrane"/>
    <property type="evidence" value="ECO:0007669"/>
    <property type="project" value="UniProtKB-SubCell"/>
</dbReference>
<evidence type="ECO:0000256" key="3">
    <source>
        <dbReference type="ARBA" id="ARBA00022475"/>
    </source>
</evidence>
<protein>
    <recommendedName>
        <fullName evidence="8">Type II secretion system protein GspF domain-containing protein</fullName>
    </recommendedName>
</protein>
<feature type="transmembrane region" description="Helical" evidence="7">
    <location>
        <begin position="166"/>
        <end position="186"/>
    </location>
</feature>
<name>A0A2T3ITX4_9GAMM</name>
<dbReference type="Proteomes" id="UP000241222">
    <property type="component" value="Unassembled WGS sequence"/>
</dbReference>
<evidence type="ECO:0000256" key="2">
    <source>
        <dbReference type="ARBA" id="ARBA00005745"/>
    </source>
</evidence>
<evidence type="ECO:0000256" key="5">
    <source>
        <dbReference type="ARBA" id="ARBA00022989"/>
    </source>
</evidence>
<dbReference type="OrthoDB" id="5895881at2"/>
<dbReference type="InterPro" id="IPR003004">
    <property type="entry name" value="GspF/PilC"/>
</dbReference>
<dbReference type="EMBL" id="PYMH01000013">
    <property type="protein sequence ID" value="PSU31810.1"/>
    <property type="molecule type" value="Genomic_DNA"/>
</dbReference>
<feature type="transmembrane region" description="Helical" evidence="7">
    <location>
        <begin position="318"/>
        <end position="338"/>
    </location>
</feature>
<dbReference type="RefSeq" id="WP_107350940.1">
    <property type="nucleotide sequence ID" value="NZ_PYMH01000013.1"/>
</dbReference>
<gene>
    <name evidence="9" type="ORF">C9I99_21740</name>
</gene>